<protein>
    <submittedName>
        <fullName evidence="4">Two component, sigma54 specific, transcriptional regulator, Fis family</fullName>
    </submittedName>
</protein>
<evidence type="ECO:0000256" key="1">
    <source>
        <dbReference type="PROSITE-ProRule" id="PRU00169"/>
    </source>
</evidence>
<dbReference type="CDD" id="cd00156">
    <property type="entry name" value="REC"/>
    <property type="match status" value="1"/>
</dbReference>
<dbReference type="Proteomes" id="UP000028702">
    <property type="component" value="Unassembled WGS sequence"/>
</dbReference>
<evidence type="ECO:0000313" key="5">
    <source>
        <dbReference type="Proteomes" id="UP000028702"/>
    </source>
</evidence>
<dbReference type="STRING" id="1333998.M2A_2513"/>
<dbReference type="GO" id="GO:0000160">
    <property type="term" value="P:phosphorelay signal transduction system"/>
    <property type="evidence" value="ECO:0007669"/>
    <property type="project" value="InterPro"/>
</dbReference>
<evidence type="ECO:0000256" key="2">
    <source>
        <dbReference type="SAM" id="MobiDB-lite"/>
    </source>
</evidence>
<feature type="compositionally biased region" description="Polar residues" evidence="2">
    <location>
        <begin position="145"/>
        <end position="156"/>
    </location>
</feature>
<dbReference type="Gene3D" id="3.40.50.2300">
    <property type="match status" value="1"/>
</dbReference>
<dbReference type="InterPro" id="IPR001789">
    <property type="entry name" value="Sig_transdc_resp-reg_receiver"/>
</dbReference>
<dbReference type="AlphaFoldDB" id="A0A081BD96"/>
<accession>A0A081BD96</accession>
<dbReference type="SUPFAM" id="SSF52172">
    <property type="entry name" value="CheY-like"/>
    <property type="match status" value="1"/>
</dbReference>
<evidence type="ECO:0000313" key="4">
    <source>
        <dbReference type="EMBL" id="GAK46014.1"/>
    </source>
</evidence>
<feature type="domain" description="Response regulatory" evidence="3">
    <location>
        <begin position="3"/>
        <end position="119"/>
    </location>
</feature>
<evidence type="ECO:0000259" key="3">
    <source>
        <dbReference type="PROSITE" id="PS50110"/>
    </source>
</evidence>
<dbReference type="SMART" id="SM00448">
    <property type="entry name" value="REC"/>
    <property type="match status" value="1"/>
</dbReference>
<dbReference type="InterPro" id="IPR011006">
    <property type="entry name" value="CheY-like_superfamily"/>
</dbReference>
<sequence>MPCCVIADSEDPRRRRFADLLVRLGFEVLEARCGADIRYHARTQDFHVLFVQSWLKDGAGAQAIDAFRDAYPSQGAHVVLLAEEVTEKLIRDALAAGADDYLADAFDADQLLFKIDLAAEQGRVPGWMTALEAERQGEAVGQGNAGMSGTVTQGQAASAKPDLRLC</sequence>
<feature type="region of interest" description="Disordered" evidence="2">
    <location>
        <begin position="141"/>
        <end position="166"/>
    </location>
</feature>
<keyword evidence="5" id="KW-1185">Reference proteome</keyword>
<name>A0A081BD96_9HYPH</name>
<reference evidence="4 5" key="1">
    <citation type="submission" date="2014-07" db="EMBL/GenBank/DDBJ databases">
        <title>Tepidicaulis marinum gen. nov., sp. nov., a novel marine bacterium denitrifying nitrate to nitrous oxide strictly under microaerobic conditions.</title>
        <authorList>
            <person name="Takeuchi M."/>
            <person name="Yamagishi T."/>
            <person name="Kamagata Y."/>
            <person name="Oshima K."/>
            <person name="Hattori M."/>
            <person name="Katayama T."/>
            <person name="Hanada S."/>
            <person name="Tamaki H."/>
            <person name="Marumo K."/>
            <person name="Maeda H."/>
            <person name="Nedachi M."/>
            <person name="Iwasaki W."/>
            <person name="Suwa Y."/>
            <person name="Sakata S."/>
        </authorList>
    </citation>
    <scope>NUCLEOTIDE SEQUENCE [LARGE SCALE GENOMIC DNA]</scope>
    <source>
        <strain evidence="4 5">MA2</strain>
    </source>
</reference>
<comment type="caution">
    <text evidence="1">Lacks conserved residue(s) required for the propagation of feature annotation.</text>
</comment>
<organism evidence="4 5">
    <name type="scientific">Tepidicaulis marinus</name>
    <dbReference type="NCBI Taxonomy" id="1333998"/>
    <lineage>
        <taxon>Bacteria</taxon>
        <taxon>Pseudomonadati</taxon>
        <taxon>Pseudomonadota</taxon>
        <taxon>Alphaproteobacteria</taxon>
        <taxon>Hyphomicrobiales</taxon>
        <taxon>Parvibaculaceae</taxon>
        <taxon>Tepidicaulis</taxon>
    </lineage>
</organism>
<dbReference type="EMBL" id="BBIO01000014">
    <property type="protein sequence ID" value="GAK46014.1"/>
    <property type="molecule type" value="Genomic_DNA"/>
</dbReference>
<comment type="caution">
    <text evidence="4">The sequence shown here is derived from an EMBL/GenBank/DDBJ whole genome shotgun (WGS) entry which is preliminary data.</text>
</comment>
<dbReference type="Pfam" id="PF00072">
    <property type="entry name" value="Response_reg"/>
    <property type="match status" value="1"/>
</dbReference>
<proteinExistence type="predicted"/>
<gene>
    <name evidence="4" type="ORF">M2A_2513</name>
</gene>
<dbReference type="PROSITE" id="PS50110">
    <property type="entry name" value="RESPONSE_REGULATORY"/>
    <property type="match status" value="1"/>
</dbReference>